<evidence type="ECO:0000313" key="4">
    <source>
        <dbReference type="Proteomes" id="UP000041254"/>
    </source>
</evidence>
<keyword evidence="4" id="KW-1185">Reference proteome</keyword>
<dbReference type="VEuPathDB" id="CryptoDB:Vbra_22458"/>
<dbReference type="PANTHER" id="PTHR24173">
    <property type="entry name" value="ANKYRIN REPEAT CONTAINING"/>
    <property type="match status" value="1"/>
</dbReference>
<dbReference type="Gene3D" id="1.25.40.20">
    <property type="entry name" value="Ankyrin repeat-containing domain"/>
    <property type="match status" value="2"/>
</dbReference>
<dbReference type="InterPro" id="IPR036770">
    <property type="entry name" value="Ankyrin_rpt-contain_sf"/>
</dbReference>
<accession>A0A0G4H6D8</accession>
<dbReference type="Proteomes" id="UP000041254">
    <property type="component" value="Unassembled WGS sequence"/>
</dbReference>
<keyword evidence="2" id="KW-0040">ANK repeat</keyword>
<dbReference type="EMBL" id="CDMY01001031">
    <property type="protein sequence ID" value="CEM39268.1"/>
    <property type="molecule type" value="Genomic_DNA"/>
</dbReference>
<sequence>MDIPDLLALLLREAGSPAAQRFQKWSGQRQVPPRGIGRTNEVAFGLYGGQHQIIVAIPSNVPTATRQLISGVASGDVDEAGARRLVSQGADATTVVSVREPHSREQPEHMTLVMLAVKYHEEKPHMAGVTRALLAGGSDPDRGSPLQLALVQGNYSMANVLLDYSARHVLGGQRLLHQVALGHGDDTEKLQMAERLVGMEPALVTELDERQRQPIHLFCRRPLGDASCQGRLLELLYSTGGGRVVDAKDNHESSPLHCAAEAVRSDKATIPWLCERGGAARINDRDGRRSTPLKLAARNVYHIDDGMLRTMMKYGAVPTLRDSPDLIPHPYHSEGVSRMCSAYRRFLDTELAPLVKETINDALLSARSIARVLESLDSPLPADPGSPPPPFPINDPVLAWRIASFLVDSRPVDLHFPVQDGECPLARRLNPIVSYFVGSAASLDVIADEGQVDQLARECFVVGSVSGRRVCLDDIVQRAMREEGRRFGLRVVKGCSVVPFAWGHLGVVKRCGARWEGQRFVPIWCE</sequence>
<evidence type="ECO:0000313" key="3">
    <source>
        <dbReference type="EMBL" id="CEM39268.1"/>
    </source>
</evidence>
<dbReference type="AlphaFoldDB" id="A0A0G4H6D8"/>
<dbReference type="PANTHER" id="PTHR24173:SF74">
    <property type="entry name" value="ANKYRIN REPEAT DOMAIN-CONTAINING PROTEIN 16"/>
    <property type="match status" value="1"/>
</dbReference>
<gene>
    <name evidence="3" type="ORF">Vbra_22458</name>
</gene>
<name>A0A0G4H6D8_VITBC</name>
<dbReference type="SUPFAM" id="SSF48403">
    <property type="entry name" value="Ankyrin repeat"/>
    <property type="match status" value="1"/>
</dbReference>
<evidence type="ECO:0000256" key="1">
    <source>
        <dbReference type="ARBA" id="ARBA00022737"/>
    </source>
</evidence>
<keyword evidence="1" id="KW-0677">Repeat</keyword>
<organism evidence="3 4">
    <name type="scientific">Vitrella brassicaformis (strain CCMP3155)</name>
    <dbReference type="NCBI Taxonomy" id="1169540"/>
    <lineage>
        <taxon>Eukaryota</taxon>
        <taxon>Sar</taxon>
        <taxon>Alveolata</taxon>
        <taxon>Colpodellida</taxon>
        <taxon>Vitrellaceae</taxon>
        <taxon>Vitrella</taxon>
    </lineage>
</organism>
<proteinExistence type="predicted"/>
<reference evidence="3 4" key="1">
    <citation type="submission" date="2014-11" db="EMBL/GenBank/DDBJ databases">
        <authorList>
            <person name="Zhu J."/>
            <person name="Qi W."/>
            <person name="Song R."/>
        </authorList>
    </citation>
    <scope>NUCLEOTIDE SEQUENCE [LARGE SCALE GENOMIC DNA]</scope>
</reference>
<dbReference type="InterPro" id="IPR002110">
    <property type="entry name" value="Ankyrin_rpt"/>
</dbReference>
<dbReference type="InParanoid" id="A0A0G4H6D8"/>
<protein>
    <submittedName>
        <fullName evidence="3">Uncharacterized protein</fullName>
    </submittedName>
</protein>
<evidence type="ECO:0000256" key="2">
    <source>
        <dbReference type="ARBA" id="ARBA00023043"/>
    </source>
</evidence>
<dbReference type="PhylomeDB" id="A0A0G4H6D8"/>
<dbReference type="SMART" id="SM00248">
    <property type="entry name" value="ANK"/>
    <property type="match status" value="3"/>
</dbReference>